<sequence length="219" mass="24016">MIGAYQHPTRGVARILNNQLGRVDIFELRKHIGHVDPRHRVRGPLTMREVVLTGLTGTAALKPRWEPTTEEVRRADGLLEMLRVTSRANADWRELSQGERGRALIARALMPRPQLLLLDEPATGLDVAAREQLLTSIDAVHAADADLASILVTHHLEELPPTTTHAMLIGRGRITSAGDADEVLTTRLVSEAFDYPIDIGRSGNRWTATASAFSGSYPG</sequence>
<accession>A0ABY8QZA4</accession>
<dbReference type="Pfam" id="PF00005">
    <property type="entry name" value="ABC_tran"/>
    <property type="match status" value="1"/>
</dbReference>
<dbReference type="Proteomes" id="UP001209083">
    <property type="component" value="Chromosome"/>
</dbReference>
<dbReference type="InterPro" id="IPR003439">
    <property type="entry name" value="ABC_transporter-like_ATP-bd"/>
</dbReference>
<protein>
    <submittedName>
        <fullName evidence="4">ATP-binding cassette domain-containing protein</fullName>
    </submittedName>
</protein>
<reference evidence="4 5" key="1">
    <citation type="submission" date="2023-05" db="EMBL/GenBank/DDBJ databases">
        <title>Lithophilousrod everest ZFBP1038 complete genpme.</title>
        <authorList>
            <person name="Tian M."/>
        </authorList>
    </citation>
    <scope>NUCLEOTIDE SEQUENCE [LARGE SCALE GENOMIC DNA]</scope>
    <source>
        <strain evidence="4 5">ZFBP1038</strain>
    </source>
</reference>
<evidence type="ECO:0000259" key="3">
    <source>
        <dbReference type="Pfam" id="PF00005"/>
    </source>
</evidence>
<dbReference type="GO" id="GO:0005524">
    <property type="term" value="F:ATP binding"/>
    <property type="evidence" value="ECO:0007669"/>
    <property type="project" value="UniProtKB-KW"/>
</dbReference>
<evidence type="ECO:0000256" key="2">
    <source>
        <dbReference type="ARBA" id="ARBA00022840"/>
    </source>
</evidence>
<keyword evidence="5" id="KW-1185">Reference proteome</keyword>
<dbReference type="SUPFAM" id="SSF52540">
    <property type="entry name" value="P-loop containing nucleoside triphosphate hydrolases"/>
    <property type="match status" value="1"/>
</dbReference>
<organism evidence="4 5">
    <name type="scientific">Saxibacter everestensis</name>
    <dbReference type="NCBI Taxonomy" id="2909229"/>
    <lineage>
        <taxon>Bacteria</taxon>
        <taxon>Bacillati</taxon>
        <taxon>Actinomycetota</taxon>
        <taxon>Actinomycetes</taxon>
        <taxon>Micrococcales</taxon>
        <taxon>Brevibacteriaceae</taxon>
        <taxon>Saxibacter</taxon>
    </lineage>
</organism>
<evidence type="ECO:0000313" key="4">
    <source>
        <dbReference type="EMBL" id="WGW14121.1"/>
    </source>
</evidence>
<name>A0ABY8QZA4_9MICO</name>
<dbReference type="InterPro" id="IPR027417">
    <property type="entry name" value="P-loop_NTPase"/>
</dbReference>
<evidence type="ECO:0000256" key="1">
    <source>
        <dbReference type="ARBA" id="ARBA00022741"/>
    </source>
</evidence>
<keyword evidence="2 4" id="KW-0067">ATP-binding</keyword>
<keyword evidence="1" id="KW-0547">Nucleotide-binding</keyword>
<dbReference type="PANTHER" id="PTHR43158">
    <property type="entry name" value="SKFA PEPTIDE EXPORT ATP-BINDING PROTEIN SKFE"/>
    <property type="match status" value="1"/>
</dbReference>
<gene>
    <name evidence="4" type="ORF">LWF01_13650</name>
</gene>
<dbReference type="Gene3D" id="3.40.50.300">
    <property type="entry name" value="P-loop containing nucleotide triphosphate hydrolases"/>
    <property type="match status" value="1"/>
</dbReference>
<proteinExistence type="predicted"/>
<dbReference type="PANTHER" id="PTHR43158:SF2">
    <property type="entry name" value="SKFA PEPTIDE EXPORT ATP-BINDING PROTEIN SKFE"/>
    <property type="match status" value="1"/>
</dbReference>
<evidence type="ECO:0000313" key="5">
    <source>
        <dbReference type="Proteomes" id="UP001209083"/>
    </source>
</evidence>
<feature type="domain" description="ABC transporter" evidence="3">
    <location>
        <begin position="6"/>
        <end position="122"/>
    </location>
</feature>
<dbReference type="EMBL" id="CP090958">
    <property type="protein sequence ID" value="WGW14121.1"/>
    <property type="molecule type" value="Genomic_DNA"/>
</dbReference>